<dbReference type="EMBL" id="CP002160">
    <property type="protein sequence ID" value="ADL51253.1"/>
    <property type="molecule type" value="Genomic_DNA"/>
</dbReference>
<dbReference type="Gene3D" id="3.40.50.2300">
    <property type="match status" value="1"/>
</dbReference>
<dbReference type="AlphaFoldDB" id="D9SWA9"/>
<dbReference type="InterPro" id="IPR001789">
    <property type="entry name" value="Sig_transdc_resp-reg_receiver"/>
</dbReference>
<feature type="domain" description="Response regulatory" evidence="7">
    <location>
        <begin position="2"/>
        <end position="118"/>
    </location>
</feature>
<dbReference type="InterPro" id="IPR000792">
    <property type="entry name" value="Tscrpt_reg_LuxR_C"/>
</dbReference>
<dbReference type="PANTHER" id="PTHR45566:SF2">
    <property type="entry name" value="NARL SUBFAMILY"/>
    <property type="match status" value="1"/>
</dbReference>
<name>D9SWA9_CLOC7</name>
<dbReference type="SUPFAM" id="SSF46894">
    <property type="entry name" value="C-terminal effector domain of the bipartite response regulators"/>
    <property type="match status" value="1"/>
</dbReference>
<dbReference type="Pfam" id="PF00072">
    <property type="entry name" value="Response_reg"/>
    <property type="match status" value="1"/>
</dbReference>
<sequence length="204" mass="23056">MNIVIVDDHPVVRKGIKFILANEKNIEEVKEASNIEEALNIIKNEEIEIAIIDLVLNKEDGLDIIAKAKELGLGTKFILLSSSISQEDFKRASKLGVDGYILKEAFVEDILYAISIISRGMKYYYSEVLKQNGQLDQNSMINQLTEREKDVLTEIRKGLSNEEIAKVLYISEHTVKKHVSNILSKFNLSNRTQVAFMVNNKLSG</sequence>
<keyword evidence="9" id="KW-1185">Reference proteome</keyword>
<dbReference type="CDD" id="cd06170">
    <property type="entry name" value="LuxR_C_like"/>
    <property type="match status" value="1"/>
</dbReference>
<dbReference type="KEGG" id="ccb:Clocel_1503"/>
<evidence type="ECO:0000313" key="9">
    <source>
        <dbReference type="Proteomes" id="UP000002730"/>
    </source>
</evidence>
<dbReference type="InterPro" id="IPR016032">
    <property type="entry name" value="Sig_transdc_resp-reg_C-effctor"/>
</dbReference>
<evidence type="ECO:0000256" key="4">
    <source>
        <dbReference type="ARBA" id="ARBA00024867"/>
    </source>
</evidence>
<dbReference type="PROSITE" id="PS50043">
    <property type="entry name" value="HTH_LUXR_2"/>
    <property type="match status" value="1"/>
</dbReference>
<dbReference type="Proteomes" id="UP000002730">
    <property type="component" value="Chromosome"/>
</dbReference>
<keyword evidence="2 5" id="KW-0597">Phosphoprotein</keyword>
<organism evidence="8 9">
    <name type="scientific">Clostridium cellulovorans (strain ATCC 35296 / DSM 3052 / OCM 3 / 743B)</name>
    <dbReference type="NCBI Taxonomy" id="573061"/>
    <lineage>
        <taxon>Bacteria</taxon>
        <taxon>Bacillati</taxon>
        <taxon>Bacillota</taxon>
        <taxon>Clostridia</taxon>
        <taxon>Eubacteriales</taxon>
        <taxon>Clostridiaceae</taxon>
        <taxon>Clostridium</taxon>
    </lineage>
</organism>
<feature type="domain" description="HTH luxR-type" evidence="6">
    <location>
        <begin position="137"/>
        <end position="202"/>
    </location>
</feature>
<keyword evidence="3" id="KW-0238">DNA-binding</keyword>
<dbReference type="Pfam" id="PF00196">
    <property type="entry name" value="GerE"/>
    <property type="match status" value="1"/>
</dbReference>
<dbReference type="RefSeq" id="WP_010077545.1">
    <property type="nucleotide sequence ID" value="NC_014393.1"/>
</dbReference>
<dbReference type="GO" id="GO:0003677">
    <property type="term" value="F:DNA binding"/>
    <property type="evidence" value="ECO:0007669"/>
    <property type="project" value="UniProtKB-KW"/>
</dbReference>
<feature type="modified residue" description="4-aspartylphosphate" evidence="5">
    <location>
        <position position="53"/>
    </location>
</feature>
<evidence type="ECO:0000259" key="7">
    <source>
        <dbReference type="PROSITE" id="PS50110"/>
    </source>
</evidence>
<accession>D9SWA9</accession>
<dbReference type="InterPro" id="IPR011006">
    <property type="entry name" value="CheY-like_superfamily"/>
</dbReference>
<dbReference type="HOGENOM" id="CLU_000445_90_10_9"/>
<dbReference type="InterPro" id="IPR058245">
    <property type="entry name" value="NreC/VraR/RcsB-like_REC"/>
</dbReference>
<dbReference type="PROSITE" id="PS00622">
    <property type="entry name" value="HTH_LUXR_1"/>
    <property type="match status" value="1"/>
</dbReference>
<protein>
    <recommendedName>
        <fullName evidence="1">Stage 0 sporulation protein A homolog</fullName>
    </recommendedName>
</protein>
<dbReference type="SMART" id="SM00448">
    <property type="entry name" value="REC"/>
    <property type="match status" value="1"/>
</dbReference>
<dbReference type="PROSITE" id="PS50110">
    <property type="entry name" value="RESPONSE_REGULATORY"/>
    <property type="match status" value="1"/>
</dbReference>
<evidence type="ECO:0000256" key="1">
    <source>
        <dbReference type="ARBA" id="ARBA00018672"/>
    </source>
</evidence>
<gene>
    <name evidence="8" type="ordered locus">Clocel_1503</name>
</gene>
<dbReference type="GO" id="GO:0000160">
    <property type="term" value="P:phosphorelay signal transduction system"/>
    <property type="evidence" value="ECO:0007669"/>
    <property type="project" value="InterPro"/>
</dbReference>
<dbReference type="STRING" id="573061.Clocel_1503"/>
<reference evidence="8 9" key="1">
    <citation type="submission" date="2010-08" db="EMBL/GenBank/DDBJ databases">
        <title>Complete sequence of Clostridium cellulovorans 743B.</title>
        <authorList>
            <consortium name="US DOE Joint Genome Institute"/>
            <person name="Lucas S."/>
            <person name="Copeland A."/>
            <person name="Lapidus A."/>
            <person name="Cheng J.-F."/>
            <person name="Bruce D."/>
            <person name="Goodwin L."/>
            <person name="Pitluck S."/>
            <person name="Chertkov O."/>
            <person name="Detter J.C."/>
            <person name="Han C."/>
            <person name="Tapia R."/>
            <person name="Land M."/>
            <person name="Hauser L."/>
            <person name="Chang Y.-J."/>
            <person name="Jeffries C."/>
            <person name="Kyrpides N."/>
            <person name="Ivanova N."/>
            <person name="Mikhailova N."/>
            <person name="Hemme C.L."/>
            <person name="Woyke T."/>
        </authorList>
    </citation>
    <scope>NUCLEOTIDE SEQUENCE [LARGE SCALE GENOMIC DNA]</scope>
    <source>
        <strain evidence="9">ATCC 35296 / DSM 3052 / OCM 3 / 743B</strain>
    </source>
</reference>
<evidence type="ECO:0000256" key="3">
    <source>
        <dbReference type="ARBA" id="ARBA00023125"/>
    </source>
</evidence>
<proteinExistence type="predicted"/>
<dbReference type="OrthoDB" id="9795108at2"/>
<dbReference type="CDD" id="cd17535">
    <property type="entry name" value="REC_NarL-like"/>
    <property type="match status" value="1"/>
</dbReference>
<evidence type="ECO:0000256" key="2">
    <source>
        <dbReference type="ARBA" id="ARBA00022553"/>
    </source>
</evidence>
<evidence type="ECO:0000259" key="6">
    <source>
        <dbReference type="PROSITE" id="PS50043"/>
    </source>
</evidence>
<dbReference type="SMART" id="SM00421">
    <property type="entry name" value="HTH_LUXR"/>
    <property type="match status" value="1"/>
</dbReference>
<dbReference type="GO" id="GO:0006355">
    <property type="term" value="P:regulation of DNA-templated transcription"/>
    <property type="evidence" value="ECO:0007669"/>
    <property type="project" value="InterPro"/>
</dbReference>
<evidence type="ECO:0000256" key="5">
    <source>
        <dbReference type="PROSITE-ProRule" id="PRU00169"/>
    </source>
</evidence>
<dbReference type="eggNOG" id="COG2197">
    <property type="taxonomic scope" value="Bacteria"/>
</dbReference>
<dbReference type="SUPFAM" id="SSF52172">
    <property type="entry name" value="CheY-like"/>
    <property type="match status" value="1"/>
</dbReference>
<dbReference type="PANTHER" id="PTHR45566">
    <property type="entry name" value="HTH-TYPE TRANSCRIPTIONAL REGULATOR YHJB-RELATED"/>
    <property type="match status" value="1"/>
</dbReference>
<evidence type="ECO:0000313" key="8">
    <source>
        <dbReference type="EMBL" id="ADL51253.1"/>
    </source>
</evidence>
<dbReference type="InterPro" id="IPR051015">
    <property type="entry name" value="EvgA-like"/>
</dbReference>
<dbReference type="PRINTS" id="PR00038">
    <property type="entry name" value="HTHLUXR"/>
</dbReference>
<comment type="function">
    <text evidence="4">May play the central regulatory role in sporulation. It may be an element of the effector pathway responsible for the activation of sporulation genes in response to nutritional stress. Spo0A may act in concert with spo0H (a sigma factor) to control the expression of some genes that are critical to the sporulation process.</text>
</comment>